<evidence type="ECO:0000256" key="3">
    <source>
        <dbReference type="ARBA" id="ARBA00022833"/>
    </source>
</evidence>
<dbReference type="InterPro" id="IPR013083">
    <property type="entry name" value="Znf_RING/FYVE/PHD"/>
</dbReference>
<dbReference type="SMART" id="SM00249">
    <property type="entry name" value="PHD"/>
    <property type="match status" value="1"/>
</dbReference>
<dbReference type="InterPro" id="IPR001965">
    <property type="entry name" value="Znf_PHD"/>
</dbReference>
<evidence type="ECO:0000256" key="4">
    <source>
        <dbReference type="SAM" id="MobiDB-lite"/>
    </source>
</evidence>
<evidence type="ECO:0000256" key="2">
    <source>
        <dbReference type="ARBA" id="ARBA00022771"/>
    </source>
</evidence>
<dbReference type="GO" id="GO:0008270">
    <property type="term" value="F:zinc ion binding"/>
    <property type="evidence" value="ECO:0007669"/>
    <property type="project" value="UniProtKB-KW"/>
</dbReference>
<keyword evidence="1" id="KW-0479">Metal-binding</keyword>
<feature type="compositionally biased region" description="Polar residues" evidence="4">
    <location>
        <begin position="117"/>
        <end position="129"/>
    </location>
</feature>
<keyword evidence="3" id="KW-0862">Zinc</keyword>
<evidence type="ECO:0000313" key="7">
    <source>
        <dbReference type="Proteomes" id="UP000541558"/>
    </source>
</evidence>
<feature type="domain" description="Zinc finger PHD-type" evidence="5">
    <location>
        <begin position="285"/>
        <end position="334"/>
    </location>
</feature>
<keyword evidence="2" id="KW-0863">Zinc-finger</keyword>
<dbReference type="OrthoDB" id="10689283at2759"/>
<comment type="caution">
    <text evidence="6">The sequence shown here is derived from an EMBL/GenBank/DDBJ whole genome shotgun (WGS) entry which is preliminary data.</text>
</comment>
<organism evidence="6 7">
    <name type="scientific">Ephemerocybe angulata</name>
    <dbReference type="NCBI Taxonomy" id="980116"/>
    <lineage>
        <taxon>Eukaryota</taxon>
        <taxon>Fungi</taxon>
        <taxon>Dikarya</taxon>
        <taxon>Basidiomycota</taxon>
        <taxon>Agaricomycotina</taxon>
        <taxon>Agaricomycetes</taxon>
        <taxon>Agaricomycetidae</taxon>
        <taxon>Agaricales</taxon>
        <taxon>Agaricineae</taxon>
        <taxon>Psathyrellaceae</taxon>
        <taxon>Ephemerocybe</taxon>
    </lineage>
</organism>
<proteinExistence type="predicted"/>
<dbReference type="InterPro" id="IPR011011">
    <property type="entry name" value="Znf_FYVE_PHD"/>
</dbReference>
<evidence type="ECO:0000256" key="1">
    <source>
        <dbReference type="ARBA" id="ARBA00022723"/>
    </source>
</evidence>
<dbReference type="Proteomes" id="UP000541558">
    <property type="component" value="Unassembled WGS sequence"/>
</dbReference>
<reference evidence="6 7" key="1">
    <citation type="journal article" date="2020" name="ISME J.">
        <title>Uncovering the hidden diversity of litter-decomposition mechanisms in mushroom-forming fungi.</title>
        <authorList>
            <person name="Floudas D."/>
            <person name="Bentzer J."/>
            <person name="Ahren D."/>
            <person name="Johansson T."/>
            <person name="Persson P."/>
            <person name="Tunlid A."/>
        </authorList>
    </citation>
    <scope>NUCLEOTIDE SEQUENCE [LARGE SCALE GENOMIC DNA]</scope>
    <source>
        <strain evidence="6 7">CBS 175.51</strain>
    </source>
</reference>
<feature type="compositionally biased region" description="Basic residues" evidence="4">
    <location>
        <begin position="92"/>
        <end position="102"/>
    </location>
</feature>
<protein>
    <recommendedName>
        <fullName evidence="5">Zinc finger PHD-type domain-containing protein</fullName>
    </recommendedName>
</protein>
<accession>A0A8H5BIY8</accession>
<keyword evidence="7" id="KW-1185">Reference proteome</keyword>
<feature type="compositionally biased region" description="Gly residues" evidence="4">
    <location>
        <begin position="202"/>
        <end position="215"/>
    </location>
</feature>
<feature type="compositionally biased region" description="Polar residues" evidence="4">
    <location>
        <begin position="228"/>
        <end position="238"/>
    </location>
</feature>
<dbReference type="EMBL" id="JAACJK010000165">
    <property type="protein sequence ID" value="KAF5323994.1"/>
    <property type="molecule type" value="Genomic_DNA"/>
</dbReference>
<feature type="compositionally biased region" description="Acidic residues" evidence="4">
    <location>
        <begin position="131"/>
        <end position="153"/>
    </location>
</feature>
<dbReference type="AlphaFoldDB" id="A0A8H5BIY8"/>
<feature type="compositionally biased region" description="Acidic residues" evidence="4">
    <location>
        <begin position="258"/>
        <end position="267"/>
    </location>
</feature>
<dbReference type="InterPro" id="IPR019786">
    <property type="entry name" value="Zinc_finger_PHD-type_CS"/>
</dbReference>
<sequence>MPRKKKTETPEEAAEKTRLGYNETDHTLICEVCTETVNVGLGGLGNYHKVHKNSPKCIKAKERKEKAQSALCDIAADEQRAMKFVWENRQPKGPKRTSKKSKGPSLVVSKEHMSSAALLSSTTGGTQIGSVDEDENEADAEEGDQSDGDEFEGDGAQFDAGNEMNEAWEWRAPSEQADASEGGVSNQAVGGPQVDVDLALHGGAGQGGAGQGSTGQDGVVVGNEDRSLSPTRPVTSDTAAIGQHGGSAAVPHPSPLDEPVEALEPEDGQQGRSRRIKKRRILLNACWCRDVADPNDSARPVIQCKKRGCETQHYHRACVDAPKNNANWHCDACKQSARSSKKARA</sequence>
<name>A0A8H5BIY8_9AGAR</name>
<dbReference type="SUPFAM" id="SSF57903">
    <property type="entry name" value="FYVE/PHD zinc finger"/>
    <property type="match status" value="1"/>
</dbReference>
<feature type="region of interest" description="Disordered" evidence="4">
    <location>
        <begin position="86"/>
        <end position="275"/>
    </location>
</feature>
<dbReference type="Gene3D" id="3.30.40.10">
    <property type="entry name" value="Zinc/RING finger domain, C3HC4 (zinc finger)"/>
    <property type="match status" value="1"/>
</dbReference>
<evidence type="ECO:0000259" key="5">
    <source>
        <dbReference type="SMART" id="SM00249"/>
    </source>
</evidence>
<evidence type="ECO:0000313" key="6">
    <source>
        <dbReference type="EMBL" id="KAF5323994.1"/>
    </source>
</evidence>
<dbReference type="PROSITE" id="PS01359">
    <property type="entry name" value="ZF_PHD_1"/>
    <property type="match status" value="1"/>
</dbReference>
<gene>
    <name evidence="6" type="ORF">D9611_008387</name>
</gene>